<reference evidence="1" key="2">
    <citation type="submission" date="2020-09" db="EMBL/GenBank/DDBJ databases">
        <authorList>
            <person name="Sun Q."/>
            <person name="Ohkuma M."/>
        </authorList>
    </citation>
    <scope>NUCLEOTIDE SEQUENCE</scope>
    <source>
        <strain evidence="1">JCM 3086</strain>
    </source>
</reference>
<gene>
    <name evidence="1" type="ORF">GCM10010121_054950</name>
</gene>
<sequence>MHFFGEHAGRIADVALPFVGIWFGWWLSDRVRSRADRAAEKAALRAQADALITAVLDVRMAALTGHTLWDSLVEHGRTVFLAAIAGAGEVARARTARASDRASVAAGLGAAVHVIAQERIASKQYAATVREPLYRLTTAAAPLLRHPDAQVSESASALVNVTFDIKKDTQNLDTALAAFHAAVTTAEQEPASRWRRLRPRLG</sequence>
<proteinExistence type="predicted"/>
<evidence type="ECO:0000313" key="2">
    <source>
        <dbReference type="Proteomes" id="UP000657574"/>
    </source>
</evidence>
<keyword evidence="2" id="KW-1185">Reference proteome</keyword>
<name>A0A917L2M3_9ACTN</name>
<dbReference type="Proteomes" id="UP000657574">
    <property type="component" value="Unassembled WGS sequence"/>
</dbReference>
<comment type="caution">
    <text evidence="1">The sequence shown here is derived from an EMBL/GenBank/DDBJ whole genome shotgun (WGS) entry which is preliminary data.</text>
</comment>
<dbReference type="EMBL" id="BMQA01000020">
    <property type="protein sequence ID" value="GGJ36740.1"/>
    <property type="molecule type" value="Genomic_DNA"/>
</dbReference>
<dbReference type="AlphaFoldDB" id="A0A917L2M3"/>
<accession>A0A917L2M3</accession>
<protein>
    <submittedName>
        <fullName evidence="1">Uncharacterized protein</fullName>
    </submittedName>
</protein>
<reference evidence="1" key="1">
    <citation type="journal article" date="2014" name="Int. J. Syst. Evol. Microbiol.">
        <title>Complete genome sequence of Corynebacterium casei LMG S-19264T (=DSM 44701T), isolated from a smear-ripened cheese.</title>
        <authorList>
            <consortium name="US DOE Joint Genome Institute (JGI-PGF)"/>
            <person name="Walter F."/>
            <person name="Albersmeier A."/>
            <person name="Kalinowski J."/>
            <person name="Ruckert C."/>
        </authorList>
    </citation>
    <scope>NUCLEOTIDE SEQUENCE</scope>
    <source>
        <strain evidence="1">JCM 3086</strain>
    </source>
</reference>
<evidence type="ECO:0000313" key="1">
    <source>
        <dbReference type="EMBL" id="GGJ36740.1"/>
    </source>
</evidence>
<organism evidence="1 2">
    <name type="scientific">Streptomyces brasiliensis</name>
    <dbReference type="NCBI Taxonomy" id="1954"/>
    <lineage>
        <taxon>Bacteria</taxon>
        <taxon>Bacillati</taxon>
        <taxon>Actinomycetota</taxon>
        <taxon>Actinomycetes</taxon>
        <taxon>Kitasatosporales</taxon>
        <taxon>Streptomycetaceae</taxon>
        <taxon>Streptomyces</taxon>
    </lineage>
</organism>